<keyword evidence="4 10" id="KW-1133">Transmembrane helix</keyword>
<dbReference type="PROSITE" id="PS50885">
    <property type="entry name" value="HAMP"/>
    <property type="match status" value="1"/>
</dbReference>
<dbReference type="PANTHER" id="PTHR32089:SF112">
    <property type="entry name" value="LYSOZYME-LIKE PROTEIN-RELATED"/>
    <property type="match status" value="1"/>
</dbReference>
<reference evidence="13 14" key="2">
    <citation type="journal article" date="2016" name="Sci. Rep.">
        <title>A novel serine protease, Sep1, from Bacillus firmus DS-1 has nematicidal activity and degrades multiple intestinal-associated nematode proteins.</title>
        <authorList>
            <person name="Geng C."/>
            <person name="Nie X."/>
            <person name="Tang Z."/>
            <person name="Zhang Y."/>
            <person name="Lin J."/>
            <person name="Sun M."/>
            <person name="Peng D."/>
        </authorList>
    </citation>
    <scope>NUCLEOTIDE SEQUENCE [LARGE SCALE GENOMIC DNA]</scope>
    <source>
        <strain evidence="13 14">DS1</strain>
    </source>
</reference>
<dbReference type="AlphaFoldDB" id="W7KR48"/>
<feature type="transmembrane region" description="Helical" evidence="10">
    <location>
        <begin position="210"/>
        <end position="227"/>
    </location>
</feature>
<comment type="caution">
    <text evidence="13">The sequence shown here is derived from an EMBL/GenBank/DDBJ whole genome shotgun (WGS) entry which is preliminary data.</text>
</comment>
<dbReference type="GO" id="GO:0007165">
    <property type="term" value="P:signal transduction"/>
    <property type="evidence" value="ECO:0007669"/>
    <property type="project" value="UniProtKB-KW"/>
</dbReference>
<dbReference type="Gene3D" id="1.10.287.950">
    <property type="entry name" value="Methyl-accepting chemotaxis protein"/>
    <property type="match status" value="1"/>
</dbReference>
<protein>
    <submittedName>
        <fullName evidence="13">Methyl-accepting chemotaxis protein</fullName>
    </submittedName>
</protein>
<feature type="compositionally biased region" description="Polar residues" evidence="9">
    <location>
        <begin position="293"/>
        <end position="319"/>
    </location>
</feature>
<proteinExistence type="inferred from homology"/>
<dbReference type="Pfam" id="PF00672">
    <property type="entry name" value="HAMP"/>
    <property type="match status" value="1"/>
</dbReference>
<evidence type="ECO:0000259" key="11">
    <source>
        <dbReference type="PROSITE" id="PS50111"/>
    </source>
</evidence>
<organism evidence="13 14">
    <name type="scientific">Cytobacillus firmus DS1</name>
    <dbReference type="NCBI Taxonomy" id="1307436"/>
    <lineage>
        <taxon>Bacteria</taxon>
        <taxon>Bacillati</taxon>
        <taxon>Bacillota</taxon>
        <taxon>Bacilli</taxon>
        <taxon>Bacillales</taxon>
        <taxon>Bacillaceae</taxon>
        <taxon>Cytobacillus</taxon>
    </lineage>
</organism>
<evidence type="ECO:0000256" key="2">
    <source>
        <dbReference type="ARBA" id="ARBA00022475"/>
    </source>
</evidence>
<evidence type="ECO:0000313" key="13">
    <source>
        <dbReference type="EMBL" id="EWG09950.1"/>
    </source>
</evidence>
<evidence type="ECO:0000256" key="1">
    <source>
        <dbReference type="ARBA" id="ARBA00004651"/>
    </source>
</evidence>
<dbReference type="CDD" id="cd06225">
    <property type="entry name" value="HAMP"/>
    <property type="match status" value="1"/>
</dbReference>
<dbReference type="Pfam" id="PF00015">
    <property type="entry name" value="MCPsignal"/>
    <property type="match status" value="1"/>
</dbReference>
<gene>
    <name evidence="13" type="ORF">PBF_16264</name>
</gene>
<dbReference type="InterPro" id="IPR003660">
    <property type="entry name" value="HAMP_dom"/>
</dbReference>
<dbReference type="Proteomes" id="UP000019270">
    <property type="component" value="Unassembled WGS sequence"/>
</dbReference>
<evidence type="ECO:0000256" key="10">
    <source>
        <dbReference type="SAM" id="Phobius"/>
    </source>
</evidence>
<evidence type="ECO:0000256" key="4">
    <source>
        <dbReference type="ARBA" id="ARBA00022989"/>
    </source>
</evidence>
<dbReference type="Pfam" id="PF17200">
    <property type="entry name" value="sCache_2"/>
    <property type="match status" value="1"/>
</dbReference>
<comment type="subcellular location">
    <subcellularLocation>
        <location evidence="1">Cell membrane</location>
        <topology evidence="1">Multi-pass membrane protein</topology>
    </subcellularLocation>
</comment>
<evidence type="ECO:0000256" key="9">
    <source>
        <dbReference type="SAM" id="MobiDB-lite"/>
    </source>
</evidence>
<dbReference type="OrthoDB" id="9810264at2"/>
<evidence type="ECO:0000259" key="12">
    <source>
        <dbReference type="PROSITE" id="PS50885"/>
    </source>
</evidence>
<dbReference type="SMART" id="SM00283">
    <property type="entry name" value="MA"/>
    <property type="match status" value="1"/>
</dbReference>
<dbReference type="Gene3D" id="6.10.340.10">
    <property type="match status" value="1"/>
</dbReference>
<accession>W7KR48</accession>
<dbReference type="CDD" id="cd11386">
    <property type="entry name" value="MCP_signal"/>
    <property type="match status" value="1"/>
</dbReference>
<dbReference type="PANTHER" id="PTHR32089">
    <property type="entry name" value="METHYL-ACCEPTING CHEMOTAXIS PROTEIN MCPB"/>
    <property type="match status" value="1"/>
</dbReference>
<dbReference type="SMART" id="SM01049">
    <property type="entry name" value="Cache_2"/>
    <property type="match status" value="1"/>
</dbReference>
<dbReference type="PROSITE" id="PS50111">
    <property type="entry name" value="CHEMOTAXIS_TRANSDUC_2"/>
    <property type="match status" value="1"/>
</dbReference>
<dbReference type="RefSeq" id="WP_051488906.1">
    <property type="nucleotide sequence ID" value="NZ_APVL01000012.1"/>
</dbReference>
<reference evidence="14" key="1">
    <citation type="submission" date="2013-03" db="EMBL/GenBank/DDBJ databases">
        <title>Draft genome sequence of Bacillus firmus DS1.</title>
        <authorList>
            <person name="Peng D."/>
            <person name="Zhu L."/>
            <person name="Sun M."/>
        </authorList>
    </citation>
    <scope>NUCLEOTIDE SEQUENCE [LARGE SCALE GENOMIC DNA]</scope>
    <source>
        <strain evidence="14">DS1</strain>
    </source>
</reference>
<evidence type="ECO:0000256" key="5">
    <source>
        <dbReference type="ARBA" id="ARBA00023136"/>
    </source>
</evidence>
<evidence type="ECO:0000256" key="7">
    <source>
        <dbReference type="ARBA" id="ARBA00029447"/>
    </source>
</evidence>
<feature type="domain" description="HAMP" evidence="12">
    <location>
        <begin position="229"/>
        <end position="282"/>
    </location>
</feature>
<dbReference type="PATRIC" id="fig|1307436.3.peg.3490"/>
<evidence type="ECO:0000256" key="8">
    <source>
        <dbReference type="PROSITE-ProRule" id="PRU00284"/>
    </source>
</evidence>
<evidence type="ECO:0000313" key="14">
    <source>
        <dbReference type="Proteomes" id="UP000019270"/>
    </source>
</evidence>
<dbReference type="InterPro" id="IPR004089">
    <property type="entry name" value="MCPsignal_dom"/>
</dbReference>
<name>W7KR48_CYTFI</name>
<feature type="region of interest" description="Disordered" evidence="9">
    <location>
        <begin position="291"/>
        <end position="332"/>
    </location>
</feature>
<keyword evidence="3 10" id="KW-0812">Transmembrane</keyword>
<dbReference type="GO" id="GO:0005886">
    <property type="term" value="C:plasma membrane"/>
    <property type="evidence" value="ECO:0007669"/>
    <property type="project" value="UniProtKB-SubCell"/>
</dbReference>
<feature type="domain" description="Methyl-accepting transducer" evidence="11">
    <location>
        <begin position="301"/>
        <end position="551"/>
    </location>
</feature>
<keyword evidence="6 8" id="KW-0807">Transducer</keyword>
<comment type="similarity">
    <text evidence="7">Belongs to the methyl-accepting chemotaxis (MCP) protein family.</text>
</comment>
<keyword evidence="2" id="KW-1003">Cell membrane</keyword>
<dbReference type="Gene3D" id="3.30.450.20">
    <property type="entry name" value="PAS domain"/>
    <property type="match status" value="1"/>
</dbReference>
<dbReference type="eggNOG" id="COG4564">
    <property type="taxonomic scope" value="Bacteria"/>
</dbReference>
<feature type="compositionally biased region" description="Low complexity" evidence="9">
    <location>
        <begin position="320"/>
        <end position="331"/>
    </location>
</feature>
<dbReference type="EMBL" id="APVL01000012">
    <property type="protein sequence ID" value="EWG09950.1"/>
    <property type="molecule type" value="Genomic_DNA"/>
</dbReference>
<dbReference type="SUPFAM" id="SSF58104">
    <property type="entry name" value="Methyl-accepting chemotaxis protein (MCP) signaling domain"/>
    <property type="match status" value="1"/>
</dbReference>
<evidence type="ECO:0000256" key="3">
    <source>
        <dbReference type="ARBA" id="ARBA00022692"/>
    </source>
</evidence>
<dbReference type="InterPro" id="IPR033480">
    <property type="entry name" value="sCache_2"/>
</dbReference>
<keyword evidence="5 10" id="KW-0472">Membrane</keyword>
<sequence>MRKFKHKLLLVFLAVFVILAGTVSSYNIIAAINSNSIQLENFKENLIKDYDANVRNQVESAYSLLNYAYEKYQSGELSEAEAKSLGGELIKELRYGEAGYFWIDDTEGNLVAHPITPDAEGSNRLEIQDPDGTYLIKNILSAAENDGFSEYMWEKPGTEGLVKKRVYSKLFEPWDYVVSTGNYLDDIDSIVAETEQYFKQEMMKNVRNQLIIIGILLIVAGSVAYIFSNRVSKQIEAISAHVKRIANNDLSAEDLAISAKDEIGQLTTGVNGMAANLRKVIQDVVKASDEVSSHSGELNQSSNEVTEGTSQVASTMQELSSGSETQASSASDLSEAMNEFVEYIKTANENSGQVSNLSEEVLHFTVEGNEAMATSIQQMNAIDHIVKRAVEKVQGLDIQSQEIAKLISVIKEIADQTNLLALNAAIEAARAGEHGKGFSVVAEEVRKLAEQVSHSVSDITNIVTGIKNESNEVVTSLQKGYEEVQKGTEQMKVTERTFQHIDGSVTDMVSRLQAVTQQLSQITENSSRVSQSIEDIAAISEESAAGIEQIAASIQQTNSSMEEVTGSSRRLSELADELNDMVKVFKI</sequence>
<dbReference type="eggNOG" id="COG0840">
    <property type="taxonomic scope" value="Bacteria"/>
</dbReference>
<evidence type="ECO:0000256" key="6">
    <source>
        <dbReference type="ARBA" id="ARBA00023224"/>
    </source>
</evidence>
<dbReference type="SMART" id="SM00304">
    <property type="entry name" value="HAMP"/>
    <property type="match status" value="1"/>
</dbReference>